<dbReference type="Proteomes" id="UP000579812">
    <property type="component" value="Unassembled WGS sequence"/>
</dbReference>
<keyword evidence="2" id="KW-1185">Reference proteome</keyword>
<reference evidence="1 2" key="1">
    <citation type="submission" date="2020-04" db="EMBL/GenBank/DDBJ databases">
        <title>Chromosome-level genome assembly of a cyprinid fish Onychostoma macrolepis by integration of Nanopore Sequencing, Bionano and Hi-C technology.</title>
        <authorList>
            <person name="Wang D."/>
        </authorList>
    </citation>
    <scope>NUCLEOTIDE SEQUENCE [LARGE SCALE GENOMIC DNA]</scope>
    <source>
        <strain evidence="1">SWU-2019</strain>
        <tissue evidence="1">Muscle</tissue>
    </source>
</reference>
<organism evidence="1 2">
    <name type="scientific">Onychostoma macrolepis</name>
    <dbReference type="NCBI Taxonomy" id="369639"/>
    <lineage>
        <taxon>Eukaryota</taxon>
        <taxon>Metazoa</taxon>
        <taxon>Chordata</taxon>
        <taxon>Craniata</taxon>
        <taxon>Vertebrata</taxon>
        <taxon>Euteleostomi</taxon>
        <taxon>Actinopterygii</taxon>
        <taxon>Neopterygii</taxon>
        <taxon>Teleostei</taxon>
        <taxon>Ostariophysi</taxon>
        <taxon>Cypriniformes</taxon>
        <taxon>Cyprinidae</taxon>
        <taxon>Acrossocheilinae</taxon>
        <taxon>Onychostoma</taxon>
    </lineage>
</organism>
<proteinExistence type="predicted"/>
<name>A0A7J6CE58_9TELE</name>
<dbReference type="AlphaFoldDB" id="A0A7J6CE58"/>
<sequence length="71" mass="8165">MLMENFGLERHGKLFAHYAEESKAFLRGRAFHIQVDESNLFTLEFAPEKQVVQSPRRVRVMTDLKTAVSGV</sequence>
<comment type="caution">
    <text evidence="1">The sequence shown here is derived from an EMBL/GenBank/DDBJ whole genome shotgun (WGS) entry which is preliminary data.</text>
</comment>
<dbReference type="EMBL" id="JAAMOB010000014">
    <property type="protein sequence ID" value="KAF4105354.1"/>
    <property type="molecule type" value="Genomic_DNA"/>
</dbReference>
<accession>A0A7J6CE58</accession>
<protein>
    <submittedName>
        <fullName evidence="1">Uncharacterized protein</fullName>
    </submittedName>
</protein>
<gene>
    <name evidence="1" type="ORF">G5714_014685</name>
</gene>
<evidence type="ECO:0000313" key="1">
    <source>
        <dbReference type="EMBL" id="KAF4105354.1"/>
    </source>
</evidence>
<evidence type="ECO:0000313" key="2">
    <source>
        <dbReference type="Proteomes" id="UP000579812"/>
    </source>
</evidence>